<dbReference type="GeneID" id="39472556"/>
<evidence type="ECO:0000313" key="2">
    <source>
        <dbReference type="EMBL" id="QBP43180.1"/>
    </source>
</evidence>
<dbReference type="AlphaFoldDB" id="A0A4P7A2A0"/>
<dbReference type="EMBL" id="CP038016">
    <property type="protein sequence ID" value="QBP43180.1"/>
    <property type="molecule type" value="Genomic_DNA"/>
</dbReference>
<reference evidence="2 3" key="1">
    <citation type="submission" date="2019-03" db="EMBL/GenBank/DDBJ databases">
        <title>Complete genome sequence of Paenisporosarcina antarctica CGMCC 1.6503T.</title>
        <authorList>
            <person name="Rong J.-C."/>
            <person name="Chi N.-Y."/>
            <person name="Zhang Q.-F."/>
        </authorList>
    </citation>
    <scope>NUCLEOTIDE SEQUENCE [LARGE SCALE GENOMIC DNA]</scope>
    <source>
        <strain evidence="2 3">CGMCC 1.6503</strain>
        <plasmid evidence="2 3">unnamed</plasmid>
    </source>
</reference>
<keyword evidence="2" id="KW-0614">Plasmid</keyword>
<organism evidence="2 3">
    <name type="scientific">Paenisporosarcina antarctica</name>
    <dbReference type="NCBI Taxonomy" id="417367"/>
    <lineage>
        <taxon>Bacteria</taxon>
        <taxon>Bacillati</taxon>
        <taxon>Bacillota</taxon>
        <taxon>Bacilli</taxon>
        <taxon>Bacillales</taxon>
        <taxon>Caryophanaceae</taxon>
        <taxon>Paenisporosarcina</taxon>
    </lineage>
</organism>
<dbReference type="OrthoDB" id="2081681at2"/>
<evidence type="ECO:0000256" key="1">
    <source>
        <dbReference type="SAM" id="Coils"/>
    </source>
</evidence>
<geneLocation type="plasmid" evidence="2">
    <name>unnamed</name>
</geneLocation>
<proteinExistence type="predicted"/>
<name>A0A4P7A2A0_9BACL</name>
<feature type="coiled-coil region" evidence="1">
    <location>
        <begin position="40"/>
        <end position="67"/>
    </location>
</feature>
<protein>
    <submittedName>
        <fullName evidence="2">Uncharacterized protein</fullName>
    </submittedName>
</protein>
<dbReference type="RefSeq" id="WP_134211889.1">
    <property type="nucleotide sequence ID" value="NZ_CP038016.1"/>
</dbReference>
<sequence length="165" mass="19335">MNSLELWLQFKDFFIDLVKYGFPAVALGLSILSYKDSRKANKVQDRLKEVEEKLKKYELEDKEKEREEATKACVEARIGRISKGKYKMKVWNSGKATAYNVNFNIPEECEEVVRRDKVPYEFLESGKSFEEHVLVDFETPNKFKVTTTWMDKQGSPYSKEQIVTI</sequence>
<accession>A0A4P7A2A0</accession>
<dbReference type="KEGG" id="panc:E2636_18670"/>
<dbReference type="Proteomes" id="UP000294292">
    <property type="component" value="Plasmid unnamed"/>
</dbReference>
<keyword evidence="1" id="KW-0175">Coiled coil</keyword>
<evidence type="ECO:0000313" key="3">
    <source>
        <dbReference type="Proteomes" id="UP000294292"/>
    </source>
</evidence>
<gene>
    <name evidence="2" type="ORF">E2636_18670</name>
</gene>
<keyword evidence="3" id="KW-1185">Reference proteome</keyword>